<keyword evidence="1" id="KW-0446">Lipid-binding</keyword>
<evidence type="ECO:0000256" key="4">
    <source>
        <dbReference type="SAM" id="Phobius"/>
    </source>
</evidence>
<evidence type="ECO:0000259" key="5">
    <source>
        <dbReference type="PROSITE" id="PS51228"/>
    </source>
</evidence>
<dbReference type="InterPro" id="IPR035984">
    <property type="entry name" value="Acyl-CoA-binding_sf"/>
</dbReference>
<keyword evidence="7" id="KW-1185">Reference proteome</keyword>
<dbReference type="PROSITE" id="PS51228">
    <property type="entry name" value="ACB_2"/>
    <property type="match status" value="1"/>
</dbReference>
<feature type="coiled-coil region" evidence="2">
    <location>
        <begin position="226"/>
        <end position="260"/>
    </location>
</feature>
<reference evidence="6 7" key="1">
    <citation type="submission" date="2023-09" db="EMBL/GenBank/DDBJ databases">
        <title>Nesidiocoris tenuis whole genome shotgun sequence.</title>
        <authorList>
            <person name="Shibata T."/>
            <person name="Shimoda M."/>
            <person name="Kobayashi T."/>
            <person name="Uehara T."/>
        </authorList>
    </citation>
    <scope>NUCLEOTIDE SEQUENCE [LARGE SCALE GENOMIC DNA]</scope>
    <source>
        <strain evidence="6 7">Japan</strain>
    </source>
</reference>
<dbReference type="PANTHER" id="PTHR23310">
    <property type="entry name" value="ACYL-COA-BINDING PROTEIN, ACBP"/>
    <property type="match status" value="1"/>
</dbReference>
<dbReference type="Pfam" id="PF00887">
    <property type="entry name" value="ACBP"/>
    <property type="match status" value="1"/>
</dbReference>
<feature type="transmembrane region" description="Helical" evidence="4">
    <location>
        <begin position="268"/>
        <end position="290"/>
    </location>
</feature>
<feature type="compositionally biased region" description="Basic and acidic residues" evidence="3">
    <location>
        <begin position="169"/>
        <end position="185"/>
    </location>
</feature>
<gene>
    <name evidence="6" type="ORF">NTJ_08289</name>
</gene>
<dbReference type="SUPFAM" id="SSF47027">
    <property type="entry name" value="Acyl-CoA binding protein"/>
    <property type="match status" value="1"/>
</dbReference>
<dbReference type="EMBL" id="AP028914">
    <property type="protein sequence ID" value="BES95480.1"/>
    <property type="molecule type" value="Genomic_DNA"/>
</dbReference>
<keyword evidence="4" id="KW-0812">Transmembrane</keyword>
<dbReference type="InterPro" id="IPR000582">
    <property type="entry name" value="Acyl-CoA-binding_protein"/>
</dbReference>
<dbReference type="CDD" id="cd00435">
    <property type="entry name" value="ACBP"/>
    <property type="match status" value="1"/>
</dbReference>
<dbReference type="PRINTS" id="PR00689">
    <property type="entry name" value="ACOABINDINGP"/>
</dbReference>
<dbReference type="Gene3D" id="1.20.80.10">
    <property type="match status" value="1"/>
</dbReference>
<feature type="region of interest" description="Disordered" evidence="3">
    <location>
        <begin position="125"/>
        <end position="223"/>
    </location>
</feature>
<feature type="domain" description="ACB" evidence="5">
    <location>
        <begin position="3"/>
        <end position="92"/>
    </location>
</feature>
<evidence type="ECO:0000256" key="1">
    <source>
        <dbReference type="ARBA" id="ARBA00023121"/>
    </source>
</evidence>
<dbReference type="PANTHER" id="PTHR23310:SF77">
    <property type="entry name" value="LD25952P"/>
    <property type="match status" value="1"/>
</dbReference>
<sequence>MTTQQRFEAAVKVIRNLPKNGSYQPSNSLMLDFYAYYKQATEGTERGSRPSFWDVINRAKWDAWNRLGDMPKEEAMQRYVDGLNKIIETMSLTDNVADFLNSMKTYPGDPEDIELSIGPLLEKVRSRTNSPNGSLDSSPSRNGEVLSSSPVSDLDEEDDEFEDTLPETYPREDIEEHAPVKRKDTPMVMPMSNQRPLSRAVSLDTRSHNGHIPSKSRSTTGSDHVNEALQKAVENLRRDLNLANEKVKLLEERQNKAIKTRGVKLNQMAPGTLAFIIAWPIFVHYFLLWLRRKK</sequence>
<evidence type="ECO:0000313" key="6">
    <source>
        <dbReference type="EMBL" id="BES95480.1"/>
    </source>
</evidence>
<dbReference type="Proteomes" id="UP001307889">
    <property type="component" value="Chromosome 6"/>
</dbReference>
<feature type="compositionally biased region" description="Polar residues" evidence="3">
    <location>
        <begin position="127"/>
        <end position="151"/>
    </location>
</feature>
<dbReference type="InterPro" id="IPR014352">
    <property type="entry name" value="FERM/acyl-CoA-bd_prot_sf"/>
</dbReference>
<protein>
    <recommendedName>
        <fullName evidence="5">ACB domain-containing protein</fullName>
    </recommendedName>
</protein>
<evidence type="ECO:0000313" key="7">
    <source>
        <dbReference type="Proteomes" id="UP001307889"/>
    </source>
</evidence>
<feature type="compositionally biased region" description="Acidic residues" evidence="3">
    <location>
        <begin position="153"/>
        <end position="165"/>
    </location>
</feature>
<keyword evidence="2" id="KW-0175">Coiled coil</keyword>
<organism evidence="6 7">
    <name type="scientific">Nesidiocoris tenuis</name>
    <dbReference type="NCBI Taxonomy" id="355587"/>
    <lineage>
        <taxon>Eukaryota</taxon>
        <taxon>Metazoa</taxon>
        <taxon>Ecdysozoa</taxon>
        <taxon>Arthropoda</taxon>
        <taxon>Hexapoda</taxon>
        <taxon>Insecta</taxon>
        <taxon>Pterygota</taxon>
        <taxon>Neoptera</taxon>
        <taxon>Paraneoptera</taxon>
        <taxon>Hemiptera</taxon>
        <taxon>Heteroptera</taxon>
        <taxon>Panheteroptera</taxon>
        <taxon>Cimicomorpha</taxon>
        <taxon>Miridae</taxon>
        <taxon>Dicyphina</taxon>
        <taxon>Nesidiocoris</taxon>
    </lineage>
</organism>
<keyword evidence="4" id="KW-0472">Membrane</keyword>
<keyword evidence="4" id="KW-1133">Transmembrane helix</keyword>
<evidence type="ECO:0000256" key="2">
    <source>
        <dbReference type="SAM" id="Coils"/>
    </source>
</evidence>
<accession>A0ABN7ATH3</accession>
<name>A0ABN7ATH3_9HEMI</name>
<evidence type="ECO:0000256" key="3">
    <source>
        <dbReference type="SAM" id="MobiDB-lite"/>
    </source>
</evidence>
<proteinExistence type="predicted"/>